<feature type="transmembrane region" description="Helical" evidence="8">
    <location>
        <begin position="35"/>
        <end position="56"/>
    </location>
</feature>
<protein>
    <recommendedName>
        <fullName evidence="8">Transport permease protein</fullName>
    </recommendedName>
</protein>
<keyword evidence="5 8" id="KW-0812">Transmembrane</keyword>
<dbReference type="EMBL" id="JACHYA010000002">
    <property type="protein sequence ID" value="MBB3171196.1"/>
    <property type="molecule type" value="Genomic_DNA"/>
</dbReference>
<evidence type="ECO:0000313" key="11">
    <source>
        <dbReference type="Proteomes" id="UP000530850"/>
    </source>
</evidence>
<evidence type="ECO:0000256" key="5">
    <source>
        <dbReference type="ARBA" id="ARBA00022692"/>
    </source>
</evidence>
<feature type="transmembrane region" description="Helical" evidence="8">
    <location>
        <begin position="116"/>
        <end position="139"/>
    </location>
</feature>
<evidence type="ECO:0000259" key="9">
    <source>
        <dbReference type="PROSITE" id="PS51012"/>
    </source>
</evidence>
<feature type="transmembrane region" description="Helical" evidence="8">
    <location>
        <begin position="68"/>
        <end position="85"/>
    </location>
</feature>
<evidence type="ECO:0000256" key="1">
    <source>
        <dbReference type="ARBA" id="ARBA00004651"/>
    </source>
</evidence>
<keyword evidence="3 8" id="KW-0813">Transport</keyword>
<evidence type="ECO:0000256" key="3">
    <source>
        <dbReference type="ARBA" id="ARBA00022448"/>
    </source>
</evidence>
<dbReference type="GO" id="GO:0015920">
    <property type="term" value="P:lipopolysaccharide transport"/>
    <property type="evidence" value="ECO:0007669"/>
    <property type="project" value="TreeGrafter"/>
</dbReference>
<dbReference type="RefSeq" id="WP_214647028.1">
    <property type="nucleotide sequence ID" value="NZ_JACHYA010000002.1"/>
</dbReference>
<name>A0A7W5GQ53_9ACTN</name>
<dbReference type="GO" id="GO:0005886">
    <property type="term" value="C:plasma membrane"/>
    <property type="evidence" value="ECO:0007669"/>
    <property type="project" value="UniProtKB-SubCell"/>
</dbReference>
<accession>A0A7W5GQ53</accession>
<dbReference type="GeneID" id="93356378"/>
<keyword evidence="7 8" id="KW-0472">Membrane</keyword>
<evidence type="ECO:0000256" key="7">
    <source>
        <dbReference type="ARBA" id="ARBA00023136"/>
    </source>
</evidence>
<comment type="subcellular location">
    <subcellularLocation>
        <location evidence="1 8">Cell membrane</location>
        <topology evidence="1 8">Multi-pass membrane protein</topology>
    </subcellularLocation>
</comment>
<feature type="transmembrane region" description="Helical" evidence="8">
    <location>
        <begin position="182"/>
        <end position="201"/>
    </location>
</feature>
<feature type="transmembrane region" description="Helical" evidence="8">
    <location>
        <begin position="240"/>
        <end position="259"/>
    </location>
</feature>
<comment type="similarity">
    <text evidence="2 8">Belongs to the ABC-2 integral membrane protein family.</text>
</comment>
<dbReference type="InterPro" id="IPR047817">
    <property type="entry name" value="ABC2_TM_bact-type"/>
</dbReference>
<evidence type="ECO:0000256" key="6">
    <source>
        <dbReference type="ARBA" id="ARBA00022989"/>
    </source>
</evidence>
<comment type="caution">
    <text evidence="10">The sequence shown here is derived from an EMBL/GenBank/DDBJ whole genome shotgun (WGS) entry which is preliminary data.</text>
</comment>
<evidence type="ECO:0000256" key="8">
    <source>
        <dbReference type="RuleBase" id="RU361157"/>
    </source>
</evidence>
<dbReference type="GO" id="GO:0140359">
    <property type="term" value="F:ABC-type transporter activity"/>
    <property type="evidence" value="ECO:0007669"/>
    <property type="project" value="InterPro"/>
</dbReference>
<gene>
    <name evidence="10" type="ORF">FHR31_001008</name>
</gene>
<keyword evidence="6 8" id="KW-1133">Transmembrane helix</keyword>
<feature type="transmembrane region" description="Helical" evidence="8">
    <location>
        <begin position="151"/>
        <end position="170"/>
    </location>
</feature>
<dbReference type="PANTHER" id="PTHR30413:SF10">
    <property type="entry name" value="CAPSULE POLYSACCHARIDE EXPORT INNER-MEMBRANE PROTEIN CTRC"/>
    <property type="match status" value="1"/>
</dbReference>
<sequence length="270" mass="30911">MLSTLSEILRDNWEWRHQIVRLSIFELVKKSRGAVLSWGWFFIKPAMYIFCFWFALEMGLRQGAASASGAPYILWLCAGIIPWFFMQDMINTGTDVLHRYPYLVNKIKFPISSISAIYTTATMLVQLMLMVVLFAIYFLCGQPLDIYLLQVPVLLVLMFVFWDMVSIAFSELSAVSKDVANLIQALSTPVFWLSGVIFSVSNIHVGWIQAVLNINPVTFFVSAFRAAFYDKMWIWENPGLCIGFAAVFVITAVFMVFVYKRLNKEVPDVL</sequence>
<feature type="domain" description="ABC transmembrane type-2" evidence="9">
    <location>
        <begin position="36"/>
        <end position="265"/>
    </location>
</feature>
<keyword evidence="4 8" id="KW-1003">Cell membrane</keyword>
<dbReference type="Pfam" id="PF01061">
    <property type="entry name" value="ABC2_membrane"/>
    <property type="match status" value="1"/>
</dbReference>
<proteinExistence type="inferred from homology"/>
<dbReference type="PROSITE" id="PS51012">
    <property type="entry name" value="ABC_TM2"/>
    <property type="match status" value="1"/>
</dbReference>
<evidence type="ECO:0000313" key="10">
    <source>
        <dbReference type="EMBL" id="MBB3171196.1"/>
    </source>
</evidence>
<dbReference type="InterPro" id="IPR013525">
    <property type="entry name" value="ABC2_TM"/>
</dbReference>
<reference evidence="10 11" key="1">
    <citation type="submission" date="2020-08" db="EMBL/GenBank/DDBJ databases">
        <title>Sequencing the genomes of 1000 actinobacteria strains.</title>
        <authorList>
            <person name="Klenk H.-P."/>
        </authorList>
    </citation>
    <scope>NUCLEOTIDE SEQUENCE [LARGE SCALE GENOMIC DNA]</scope>
    <source>
        <strain evidence="10 11">DSM 22242</strain>
    </source>
</reference>
<organism evidence="10 11">
    <name type="scientific">Parvibacter caecicola</name>
    <dbReference type="NCBI Taxonomy" id="747645"/>
    <lineage>
        <taxon>Bacteria</taxon>
        <taxon>Bacillati</taxon>
        <taxon>Actinomycetota</taxon>
        <taxon>Coriobacteriia</taxon>
        <taxon>Coriobacteriales</taxon>
        <taxon>Coriobacteriaceae</taxon>
        <taxon>Parvibacter</taxon>
    </lineage>
</organism>
<dbReference type="PANTHER" id="PTHR30413">
    <property type="entry name" value="INNER MEMBRANE TRANSPORT PERMEASE"/>
    <property type="match status" value="1"/>
</dbReference>
<feature type="transmembrane region" description="Helical" evidence="8">
    <location>
        <begin position="207"/>
        <end position="228"/>
    </location>
</feature>
<dbReference type="AlphaFoldDB" id="A0A7W5GQ53"/>
<dbReference type="Proteomes" id="UP000530850">
    <property type="component" value="Unassembled WGS sequence"/>
</dbReference>
<evidence type="ECO:0000256" key="2">
    <source>
        <dbReference type="ARBA" id="ARBA00007783"/>
    </source>
</evidence>
<evidence type="ECO:0000256" key="4">
    <source>
        <dbReference type="ARBA" id="ARBA00022475"/>
    </source>
</evidence>